<protein>
    <recommendedName>
        <fullName evidence="2">DUF7905 domain-containing protein</fullName>
    </recommendedName>
</protein>
<evidence type="ECO:0000256" key="1">
    <source>
        <dbReference type="SAM" id="MobiDB-lite"/>
    </source>
</evidence>
<feature type="region of interest" description="Disordered" evidence="1">
    <location>
        <begin position="157"/>
        <end position="179"/>
    </location>
</feature>
<feature type="compositionally biased region" description="Basic and acidic residues" evidence="1">
    <location>
        <begin position="370"/>
        <end position="389"/>
    </location>
</feature>
<sequence>MSSPEGNCAKPLGSLSGLASPVDLFPADVHFVIHSAWYFPAEAVKNFEPTLKEIGNLTGTIISFDQRKQCFELIGQCHSDLERARMRLNTTIIQKASTLKEDKIVGSVIATPIKTQDPTTGQTSSIRISLDVKYNNDNSSMADTGDISGSEYHEPEAQTYLHPPTVSDDKYDDKDDGPNSPGLPYSKLFTFSRNVDDPSHVLGAHLYQTTNYLKDICDETGTSSDVKGKLQREYMTKIVPVIDYPTASAPYKLYFCLLAKYKYARMVDLHPTVKIHKDKLYVILPVFRNEQNEGYMRPTNLLVDPPRTPQAVLPSVPMIPTVQRQYQQKAYVPAPTANPAPSQRDWKKQHSSQPIQTTYPMPMQDLPGWGEERSWQYSHAKDPNSREASHVQQTKRLQKPFEVDVLRPDEFPPLESTPQIPKLTRPPLVNKGSTQFIVTEKEYQKQRQAEQSAQRLNSNPFDGNSTNGIVDDHSLGRQKDSESATLRKSDIGNWVEKIADPNNETLLRRNRRNMPSQQGDNNTSSPSATCVNKDTALKHLEQVRSHKGEIRFSAKVGKVLWTNVKTDVARNVWDSLDIKDVVVGGHGVKPVFNDITTSSENIVSRIADILPKAFARKAYFEISAGARNQPRADYEKVTMFVNQGYVDLQKVTTAIKKIVEVDWVALDRKFDFQFSLSKRTTVRHDVKPFNTFIKKVSVSPSTKHIAYQNIPGFLEVTQVLFKQTTQFRIHCPFVVEVSRVEDLPLQQQIQEQKSGDKLIDKRIGLTGEGKVWYELEVGPICGNTLIFTSYKDLGYCGFLHNENTETFKENINLSRGTIANWTAEDILGEGKDAAKLIQFVRTMLLFVEKCEPICSDAVCSDVE</sequence>
<organism evidence="3 4">
    <name type="scientific">Jimgerdemannia flammicorona</name>
    <dbReference type="NCBI Taxonomy" id="994334"/>
    <lineage>
        <taxon>Eukaryota</taxon>
        <taxon>Fungi</taxon>
        <taxon>Fungi incertae sedis</taxon>
        <taxon>Mucoromycota</taxon>
        <taxon>Mucoromycotina</taxon>
        <taxon>Endogonomycetes</taxon>
        <taxon>Endogonales</taxon>
        <taxon>Endogonaceae</taxon>
        <taxon>Jimgerdemannia</taxon>
    </lineage>
</organism>
<reference evidence="3 4" key="1">
    <citation type="journal article" date="2018" name="New Phytol.">
        <title>Phylogenomics of Endogonaceae and evolution of mycorrhizas within Mucoromycota.</title>
        <authorList>
            <person name="Chang Y."/>
            <person name="Desiro A."/>
            <person name="Na H."/>
            <person name="Sandor L."/>
            <person name="Lipzen A."/>
            <person name="Clum A."/>
            <person name="Barry K."/>
            <person name="Grigoriev I.V."/>
            <person name="Martin F.M."/>
            <person name="Stajich J.E."/>
            <person name="Smith M.E."/>
            <person name="Bonito G."/>
            <person name="Spatafora J.W."/>
        </authorList>
    </citation>
    <scope>NUCLEOTIDE SEQUENCE [LARGE SCALE GENOMIC DNA]</scope>
    <source>
        <strain evidence="3 4">AD002</strain>
    </source>
</reference>
<proteinExistence type="predicted"/>
<feature type="compositionally biased region" description="Polar residues" evidence="1">
    <location>
        <begin position="514"/>
        <end position="529"/>
    </location>
</feature>
<feature type="compositionally biased region" description="Basic and acidic residues" evidence="1">
    <location>
        <begin position="167"/>
        <end position="177"/>
    </location>
</feature>
<dbReference type="Pfam" id="PF25482">
    <property type="entry name" value="DUF7905"/>
    <property type="match status" value="1"/>
</dbReference>
<feature type="domain" description="DUF7905" evidence="2">
    <location>
        <begin position="534"/>
        <end position="753"/>
    </location>
</feature>
<feature type="compositionally biased region" description="Basic and acidic residues" evidence="1">
    <location>
        <begin position="470"/>
        <end position="488"/>
    </location>
</feature>
<feature type="region of interest" description="Disordered" evidence="1">
    <location>
        <begin position="443"/>
        <end position="488"/>
    </location>
</feature>
<dbReference type="InterPro" id="IPR057227">
    <property type="entry name" value="DUF7905"/>
</dbReference>
<feature type="region of interest" description="Disordered" evidence="1">
    <location>
        <begin position="502"/>
        <end position="529"/>
    </location>
</feature>
<comment type="caution">
    <text evidence="3">The sequence shown here is derived from an EMBL/GenBank/DDBJ whole genome shotgun (WGS) entry which is preliminary data.</text>
</comment>
<dbReference type="EMBL" id="RBNJ01000729">
    <property type="protein sequence ID" value="RUS34101.1"/>
    <property type="molecule type" value="Genomic_DNA"/>
</dbReference>
<feature type="region of interest" description="Disordered" evidence="1">
    <location>
        <begin position="409"/>
        <end position="428"/>
    </location>
</feature>
<name>A0A433QWA6_9FUNG</name>
<evidence type="ECO:0000313" key="3">
    <source>
        <dbReference type="EMBL" id="RUS34101.1"/>
    </source>
</evidence>
<feature type="region of interest" description="Disordered" evidence="1">
    <location>
        <begin position="334"/>
        <end position="401"/>
    </location>
</feature>
<evidence type="ECO:0000313" key="4">
    <source>
        <dbReference type="Proteomes" id="UP000274822"/>
    </source>
</evidence>
<keyword evidence="4" id="KW-1185">Reference proteome</keyword>
<feature type="compositionally biased region" description="Polar residues" evidence="1">
    <location>
        <begin position="449"/>
        <end position="468"/>
    </location>
</feature>
<accession>A0A433QWA6</accession>
<dbReference type="Proteomes" id="UP000274822">
    <property type="component" value="Unassembled WGS sequence"/>
</dbReference>
<gene>
    <name evidence="3" type="ORF">BC938DRAFT_482389</name>
</gene>
<dbReference type="AlphaFoldDB" id="A0A433QWA6"/>
<evidence type="ECO:0000259" key="2">
    <source>
        <dbReference type="Pfam" id="PF25482"/>
    </source>
</evidence>